<dbReference type="InterPro" id="IPR000818">
    <property type="entry name" value="TEA/ATTS_dom"/>
</dbReference>
<evidence type="ECO:0000256" key="5">
    <source>
        <dbReference type="ARBA" id="ARBA00023163"/>
    </source>
</evidence>
<dbReference type="PANTHER" id="PTHR11834">
    <property type="entry name" value="TRANSCRIPTIONAL ENHANCER FACTOR TEF RELATED"/>
    <property type="match status" value="1"/>
</dbReference>
<dbReference type="Gene3D" id="2.70.50.80">
    <property type="match status" value="1"/>
</dbReference>
<dbReference type="PROSITE" id="PS51088">
    <property type="entry name" value="TEA_2"/>
    <property type="match status" value="1"/>
</dbReference>
<comment type="similarity">
    <text evidence="2">Belongs to the TEC1 family.</text>
</comment>
<evidence type="ECO:0000256" key="7">
    <source>
        <dbReference type="PROSITE-ProRule" id="PRU00505"/>
    </source>
</evidence>
<dbReference type="Gene3D" id="6.10.20.40">
    <property type="entry name" value="TEA/ATTS domain"/>
    <property type="match status" value="1"/>
</dbReference>
<feature type="region of interest" description="Disordered" evidence="8">
    <location>
        <begin position="154"/>
        <end position="190"/>
    </location>
</feature>
<dbReference type="AlphaFoldDB" id="A0A9P6INA2"/>
<dbReference type="PANTHER" id="PTHR11834:SF0">
    <property type="entry name" value="PROTEIN SCALLOPED"/>
    <property type="match status" value="1"/>
</dbReference>
<protein>
    <recommendedName>
        <fullName evidence="9">TEA domain-containing protein</fullName>
    </recommendedName>
</protein>
<comment type="caution">
    <text evidence="10">The sequence shown here is derived from an EMBL/GenBank/DDBJ whole genome shotgun (WGS) entry which is preliminary data.</text>
</comment>
<evidence type="ECO:0000256" key="6">
    <source>
        <dbReference type="ARBA" id="ARBA00023242"/>
    </source>
</evidence>
<feature type="compositionally biased region" description="Polar residues" evidence="8">
    <location>
        <begin position="154"/>
        <end position="177"/>
    </location>
</feature>
<sequence>VWPEAVEKAFMEAITEIPKLGRRKVPLHDKHYGRNELIAFYIHKQTKQQRTRKQVSSHIQVLKNTRKEDSELMELLSDGSVDDSNDPAWIEAAMNKIRRIFGEERLQDSPTSPTSPMSPSDMNLEPFEHFDKRQSFEEDEDERRPQHNRQLSIASILNPEPENSQPALGSLPGQDQYSGSGSSSSHVKQDRYPYDFESSRSRHDLLWREHRLNEPSNAAYNSSAVERPHIHQPSNQTFDPSVSYRSERYMFWPCYFKLILEESCLYNSNGLPQLMSRESVLVEHSAPFNDTLQSEDICMLDETRFPRLRESFDHKRCLFLRCKMGLNLETFSRQARLLSKNLFQSRQRLTIRCDTTVYSFGKEVVGSMETKQATHQRDRFLYDFRIVDAWLEEFLRSLRDGGNEEMESSLQNMTIVQEFSSTGSDGESGLEPLLVVAYEFFAGHGNLNTYRLTNGPPPASVRARSHTWDHPMSPWMPDHMRPWSAMSEDDSREDTTHKRPSLEFEQEWPLQQKKYRREFRPPFYV</sequence>
<feature type="region of interest" description="Disordered" evidence="8">
    <location>
        <begin position="103"/>
        <end position="125"/>
    </location>
</feature>
<dbReference type="GO" id="GO:0005667">
    <property type="term" value="C:transcription regulator complex"/>
    <property type="evidence" value="ECO:0007669"/>
    <property type="project" value="TreeGrafter"/>
</dbReference>
<evidence type="ECO:0000313" key="10">
    <source>
        <dbReference type="EMBL" id="KAF9939318.1"/>
    </source>
</evidence>
<dbReference type="Pfam" id="PF01285">
    <property type="entry name" value="TEA"/>
    <property type="match status" value="1"/>
</dbReference>
<dbReference type="InterPro" id="IPR038096">
    <property type="entry name" value="TEA/ATTS_sf"/>
</dbReference>
<feature type="non-terminal residue" evidence="10">
    <location>
        <position position="1"/>
    </location>
</feature>
<name>A0A9P6INA2_9FUNG</name>
<dbReference type="InterPro" id="IPR050937">
    <property type="entry name" value="TEC1_TEAD_TF"/>
</dbReference>
<dbReference type="Proteomes" id="UP000749646">
    <property type="component" value="Unassembled WGS sequence"/>
</dbReference>
<accession>A0A9P6INA2</accession>
<dbReference type="Pfam" id="PF17725">
    <property type="entry name" value="YBD"/>
    <property type="match status" value="1"/>
</dbReference>
<proteinExistence type="inferred from homology"/>
<dbReference type="GO" id="GO:0005634">
    <property type="term" value="C:nucleus"/>
    <property type="evidence" value="ECO:0007669"/>
    <property type="project" value="UniProtKB-SubCell"/>
</dbReference>
<dbReference type="EMBL" id="JAAAHW010009538">
    <property type="protein sequence ID" value="KAF9939318.1"/>
    <property type="molecule type" value="Genomic_DNA"/>
</dbReference>
<dbReference type="GO" id="GO:0000981">
    <property type="term" value="F:DNA-binding transcription factor activity, RNA polymerase II-specific"/>
    <property type="evidence" value="ECO:0007669"/>
    <property type="project" value="TreeGrafter"/>
</dbReference>
<evidence type="ECO:0000256" key="2">
    <source>
        <dbReference type="ARBA" id="ARBA00008421"/>
    </source>
</evidence>
<keyword evidence="11" id="KW-1185">Reference proteome</keyword>
<comment type="subcellular location">
    <subcellularLocation>
        <location evidence="1">Nucleus</location>
    </subcellularLocation>
</comment>
<evidence type="ECO:0000256" key="1">
    <source>
        <dbReference type="ARBA" id="ARBA00004123"/>
    </source>
</evidence>
<keyword evidence="5" id="KW-0804">Transcription</keyword>
<feature type="domain" description="TEA" evidence="9">
    <location>
        <begin position="1"/>
        <end position="69"/>
    </location>
</feature>
<evidence type="ECO:0000259" key="9">
    <source>
        <dbReference type="PROSITE" id="PS51088"/>
    </source>
</evidence>
<dbReference type="OrthoDB" id="10006572at2759"/>
<feature type="compositionally biased region" description="Low complexity" evidence="8">
    <location>
        <begin position="108"/>
        <end position="122"/>
    </location>
</feature>
<dbReference type="SMART" id="SM00426">
    <property type="entry name" value="TEA"/>
    <property type="match status" value="1"/>
</dbReference>
<keyword evidence="4" id="KW-0238">DNA-binding</keyword>
<dbReference type="PROSITE" id="PS00554">
    <property type="entry name" value="TEA_1"/>
    <property type="match status" value="1"/>
</dbReference>
<dbReference type="PRINTS" id="PR00065">
    <property type="entry name" value="TEADOMAIN"/>
</dbReference>
<evidence type="ECO:0000256" key="4">
    <source>
        <dbReference type="ARBA" id="ARBA00023125"/>
    </source>
</evidence>
<gene>
    <name evidence="10" type="ORF">BGZ65_010848</name>
</gene>
<reference evidence="10" key="1">
    <citation type="journal article" date="2020" name="Fungal Divers.">
        <title>Resolving the Mortierellaceae phylogeny through synthesis of multi-gene phylogenetics and phylogenomics.</title>
        <authorList>
            <person name="Vandepol N."/>
            <person name="Liber J."/>
            <person name="Desiro A."/>
            <person name="Na H."/>
            <person name="Kennedy M."/>
            <person name="Barry K."/>
            <person name="Grigoriev I.V."/>
            <person name="Miller A.N."/>
            <person name="O'Donnell K."/>
            <person name="Stajich J.E."/>
            <person name="Bonito G."/>
        </authorList>
    </citation>
    <scope>NUCLEOTIDE SEQUENCE</scope>
    <source>
        <strain evidence="10">MES-2147</strain>
    </source>
</reference>
<evidence type="ECO:0000256" key="3">
    <source>
        <dbReference type="ARBA" id="ARBA00023015"/>
    </source>
</evidence>
<evidence type="ECO:0000313" key="11">
    <source>
        <dbReference type="Proteomes" id="UP000749646"/>
    </source>
</evidence>
<evidence type="ECO:0000256" key="8">
    <source>
        <dbReference type="SAM" id="MobiDB-lite"/>
    </source>
</evidence>
<dbReference type="InterPro" id="IPR041086">
    <property type="entry name" value="YBD"/>
</dbReference>
<feature type="DNA-binding region" description="TEA" evidence="7">
    <location>
        <begin position="1"/>
        <end position="69"/>
    </location>
</feature>
<feature type="compositionally biased region" description="Basic and acidic residues" evidence="8">
    <location>
        <begin position="493"/>
        <end position="502"/>
    </location>
</feature>
<feature type="region of interest" description="Disordered" evidence="8">
    <location>
        <begin position="481"/>
        <end position="506"/>
    </location>
</feature>
<organism evidence="10 11">
    <name type="scientific">Modicella reniformis</name>
    <dbReference type="NCBI Taxonomy" id="1440133"/>
    <lineage>
        <taxon>Eukaryota</taxon>
        <taxon>Fungi</taxon>
        <taxon>Fungi incertae sedis</taxon>
        <taxon>Mucoromycota</taxon>
        <taxon>Mortierellomycotina</taxon>
        <taxon>Mortierellomycetes</taxon>
        <taxon>Mortierellales</taxon>
        <taxon>Mortierellaceae</taxon>
        <taxon>Modicella</taxon>
    </lineage>
</organism>
<keyword evidence="6" id="KW-0539">Nucleus</keyword>
<keyword evidence="3" id="KW-0805">Transcription regulation</keyword>
<dbReference type="GO" id="GO:0000978">
    <property type="term" value="F:RNA polymerase II cis-regulatory region sequence-specific DNA binding"/>
    <property type="evidence" value="ECO:0007669"/>
    <property type="project" value="TreeGrafter"/>
</dbReference>